<feature type="signal peptide" evidence="1">
    <location>
        <begin position="1"/>
        <end position="32"/>
    </location>
</feature>
<protein>
    <submittedName>
        <fullName evidence="2">Uncharacterized protein</fullName>
    </submittedName>
</protein>
<organism evidence="2 3">
    <name type="scientific">Papaver nudicaule</name>
    <name type="common">Iceland poppy</name>
    <dbReference type="NCBI Taxonomy" id="74823"/>
    <lineage>
        <taxon>Eukaryota</taxon>
        <taxon>Viridiplantae</taxon>
        <taxon>Streptophyta</taxon>
        <taxon>Embryophyta</taxon>
        <taxon>Tracheophyta</taxon>
        <taxon>Spermatophyta</taxon>
        <taxon>Magnoliopsida</taxon>
        <taxon>Ranunculales</taxon>
        <taxon>Papaveraceae</taxon>
        <taxon>Papaveroideae</taxon>
        <taxon>Papaver</taxon>
    </lineage>
</organism>
<evidence type="ECO:0000313" key="3">
    <source>
        <dbReference type="Proteomes" id="UP001177140"/>
    </source>
</evidence>
<keyword evidence="1" id="KW-0732">Signal</keyword>
<comment type="caution">
    <text evidence="2">The sequence shown here is derived from an EMBL/GenBank/DDBJ whole genome shotgun (WGS) entry which is preliminary data.</text>
</comment>
<dbReference type="AlphaFoldDB" id="A0AA41S488"/>
<gene>
    <name evidence="2" type="ORF">MKW94_018339</name>
</gene>
<evidence type="ECO:0000256" key="1">
    <source>
        <dbReference type="SAM" id="SignalP"/>
    </source>
</evidence>
<dbReference type="EMBL" id="JAJJMA010095740">
    <property type="protein sequence ID" value="MCL7029922.1"/>
    <property type="molecule type" value="Genomic_DNA"/>
</dbReference>
<proteinExistence type="predicted"/>
<feature type="chain" id="PRO_5041247142" evidence="1">
    <location>
        <begin position="33"/>
        <end position="99"/>
    </location>
</feature>
<reference evidence="2" key="1">
    <citation type="submission" date="2022-03" db="EMBL/GenBank/DDBJ databases">
        <title>A functionally conserved STORR gene fusion in Papaver species that diverged 16.8 million years ago.</title>
        <authorList>
            <person name="Catania T."/>
        </authorList>
    </citation>
    <scope>NUCLEOTIDE SEQUENCE</scope>
    <source>
        <strain evidence="2">S-191538</strain>
    </source>
</reference>
<sequence length="99" mass="10351">MAKNALVFSPLFFGLLFLVLIAFNSEGGGVSGQYCNPYGGTNVFAGKIVNDCSGCGAFCTSLPVPVTYTKPNSGVKSWSCMNYAPSYAAPVIACRCCVD</sequence>
<evidence type="ECO:0000313" key="2">
    <source>
        <dbReference type="EMBL" id="MCL7029922.1"/>
    </source>
</evidence>
<name>A0AA41S488_PAPNU</name>
<keyword evidence="3" id="KW-1185">Reference proteome</keyword>
<accession>A0AA41S488</accession>
<dbReference type="Proteomes" id="UP001177140">
    <property type="component" value="Unassembled WGS sequence"/>
</dbReference>